<evidence type="ECO:0000256" key="2">
    <source>
        <dbReference type="SAM" id="SignalP"/>
    </source>
</evidence>
<comment type="caution">
    <text evidence="3">The sequence shown here is derived from an EMBL/GenBank/DDBJ whole genome shotgun (WGS) entry which is preliminary data.</text>
</comment>
<feature type="compositionally biased region" description="Polar residues" evidence="1">
    <location>
        <begin position="31"/>
        <end position="45"/>
    </location>
</feature>
<keyword evidence="4" id="KW-1185">Reference proteome</keyword>
<feature type="compositionally biased region" description="Basic and acidic residues" evidence="1">
    <location>
        <begin position="46"/>
        <end position="66"/>
    </location>
</feature>
<dbReference type="AlphaFoldDB" id="A0A482X4J2"/>
<dbReference type="Proteomes" id="UP000291343">
    <property type="component" value="Unassembled WGS sequence"/>
</dbReference>
<dbReference type="EMBL" id="QKKF02017830">
    <property type="protein sequence ID" value="RZF40707.1"/>
    <property type="molecule type" value="Genomic_DNA"/>
</dbReference>
<protein>
    <recommendedName>
        <fullName evidence="5">Secreted protein</fullName>
    </recommendedName>
</protein>
<accession>A0A482X4J2</accession>
<evidence type="ECO:0008006" key="5">
    <source>
        <dbReference type="Google" id="ProtNLM"/>
    </source>
</evidence>
<keyword evidence="2" id="KW-0732">Signal</keyword>
<gene>
    <name evidence="3" type="ORF">LSTR_LSTR015682</name>
</gene>
<evidence type="ECO:0000256" key="1">
    <source>
        <dbReference type="SAM" id="MobiDB-lite"/>
    </source>
</evidence>
<feature type="chain" id="PRO_5019710793" description="Secreted protein" evidence="2">
    <location>
        <begin position="22"/>
        <end position="161"/>
    </location>
</feature>
<proteinExistence type="predicted"/>
<evidence type="ECO:0000313" key="4">
    <source>
        <dbReference type="Proteomes" id="UP000291343"/>
    </source>
</evidence>
<sequence>VMKFFLIGLVIILQCLEIFTARLMYSEKSHTPQYSTRKISNQTQYTERDPHSPQYTKDSKVSDHGEIASPIEDHDDSDEEPSEDPDDISEEDSYISSEENTRPRTNHNTPNITKADPTKQNNNPRDIVPFSAFVVDDFECKENERLDKNGICRPWRARKTG</sequence>
<name>A0A482X4J2_LAOST</name>
<feature type="signal peptide" evidence="2">
    <location>
        <begin position="1"/>
        <end position="21"/>
    </location>
</feature>
<organism evidence="3 4">
    <name type="scientific">Laodelphax striatellus</name>
    <name type="common">Small brown planthopper</name>
    <name type="synonym">Delphax striatella</name>
    <dbReference type="NCBI Taxonomy" id="195883"/>
    <lineage>
        <taxon>Eukaryota</taxon>
        <taxon>Metazoa</taxon>
        <taxon>Ecdysozoa</taxon>
        <taxon>Arthropoda</taxon>
        <taxon>Hexapoda</taxon>
        <taxon>Insecta</taxon>
        <taxon>Pterygota</taxon>
        <taxon>Neoptera</taxon>
        <taxon>Paraneoptera</taxon>
        <taxon>Hemiptera</taxon>
        <taxon>Auchenorrhyncha</taxon>
        <taxon>Fulgoroidea</taxon>
        <taxon>Delphacidae</taxon>
        <taxon>Criomorphinae</taxon>
        <taxon>Laodelphax</taxon>
    </lineage>
</organism>
<dbReference type="InParanoid" id="A0A482X4J2"/>
<feature type="compositionally biased region" description="Acidic residues" evidence="1">
    <location>
        <begin position="73"/>
        <end position="93"/>
    </location>
</feature>
<evidence type="ECO:0000313" key="3">
    <source>
        <dbReference type="EMBL" id="RZF40707.1"/>
    </source>
</evidence>
<feature type="non-terminal residue" evidence="3">
    <location>
        <position position="1"/>
    </location>
</feature>
<feature type="region of interest" description="Disordered" evidence="1">
    <location>
        <begin position="29"/>
        <end position="127"/>
    </location>
</feature>
<reference evidence="3 4" key="1">
    <citation type="journal article" date="2017" name="Gigascience">
        <title>Genome sequence of the small brown planthopper, Laodelphax striatellus.</title>
        <authorList>
            <person name="Zhu J."/>
            <person name="Jiang F."/>
            <person name="Wang X."/>
            <person name="Yang P."/>
            <person name="Bao Y."/>
            <person name="Zhao W."/>
            <person name="Wang W."/>
            <person name="Lu H."/>
            <person name="Wang Q."/>
            <person name="Cui N."/>
            <person name="Li J."/>
            <person name="Chen X."/>
            <person name="Luo L."/>
            <person name="Yu J."/>
            <person name="Kang L."/>
            <person name="Cui F."/>
        </authorList>
    </citation>
    <scope>NUCLEOTIDE SEQUENCE [LARGE SCALE GENOMIC DNA]</scope>
    <source>
        <strain evidence="3">Lst14</strain>
    </source>
</reference>